<dbReference type="PANTHER" id="PTHR14140">
    <property type="entry name" value="E3 UBIQUITIN-PROTEIN LIGASE UHRF-RELATED"/>
    <property type="match status" value="1"/>
</dbReference>
<feature type="domain" description="YDG" evidence="4">
    <location>
        <begin position="359"/>
        <end position="527"/>
    </location>
</feature>
<dbReference type="InterPro" id="IPR036987">
    <property type="entry name" value="SRA-YDG_sf"/>
</dbReference>
<dbReference type="GO" id="GO:0016567">
    <property type="term" value="P:protein ubiquitination"/>
    <property type="evidence" value="ECO:0007669"/>
    <property type="project" value="TreeGrafter"/>
</dbReference>
<dbReference type="Gene3D" id="2.30.280.10">
    <property type="entry name" value="SRA-YDG"/>
    <property type="match status" value="1"/>
</dbReference>
<dbReference type="InterPro" id="IPR045134">
    <property type="entry name" value="UHRF1/2-like"/>
</dbReference>
<dbReference type="Proteomes" id="UP000019478">
    <property type="component" value="Unassembled WGS sequence"/>
</dbReference>
<reference evidence="5 6" key="1">
    <citation type="submission" date="2013-03" db="EMBL/GenBank/DDBJ databases">
        <title>The Genome Sequence of Capronia epimyces CBS 606.96.</title>
        <authorList>
            <consortium name="The Broad Institute Genomics Platform"/>
            <person name="Cuomo C."/>
            <person name="de Hoog S."/>
            <person name="Gorbushina A."/>
            <person name="Walker B."/>
            <person name="Young S.K."/>
            <person name="Zeng Q."/>
            <person name="Gargeya S."/>
            <person name="Fitzgerald M."/>
            <person name="Haas B."/>
            <person name="Abouelleil A."/>
            <person name="Allen A.W."/>
            <person name="Alvarado L."/>
            <person name="Arachchi H.M."/>
            <person name="Berlin A.M."/>
            <person name="Chapman S.B."/>
            <person name="Gainer-Dewar J."/>
            <person name="Goldberg J."/>
            <person name="Griggs A."/>
            <person name="Gujja S."/>
            <person name="Hansen M."/>
            <person name="Howarth C."/>
            <person name="Imamovic A."/>
            <person name="Ireland A."/>
            <person name="Larimer J."/>
            <person name="McCowan C."/>
            <person name="Murphy C."/>
            <person name="Pearson M."/>
            <person name="Poon T.W."/>
            <person name="Priest M."/>
            <person name="Roberts A."/>
            <person name="Saif S."/>
            <person name="Shea T."/>
            <person name="Sisk P."/>
            <person name="Sykes S."/>
            <person name="Wortman J."/>
            <person name="Nusbaum C."/>
            <person name="Birren B."/>
        </authorList>
    </citation>
    <scope>NUCLEOTIDE SEQUENCE [LARGE SCALE GENOMIC DNA]</scope>
    <source>
        <strain evidence="5 6">CBS 606.96</strain>
    </source>
</reference>
<dbReference type="GeneID" id="19167024"/>
<dbReference type="OrthoDB" id="2270193at2759"/>
<dbReference type="GO" id="GO:0005634">
    <property type="term" value="C:nucleus"/>
    <property type="evidence" value="ECO:0007669"/>
    <property type="project" value="UniProtKB-SubCell"/>
</dbReference>
<feature type="region of interest" description="Disordered" evidence="3">
    <location>
        <begin position="433"/>
        <end position="469"/>
    </location>
</feature>
<evidence type="ECO:0000256" key="3">
    <source>
        <dbReference type="SAM" id="MobiDB-lite"/>
    </source>
</evidence>
<dbReference type="Pfam" id="PF02182">
    <property type="entry name" value="SAD_SRA"/>
    <property type="match status" value="1"/>
</dbReference>
<dbReference type="eggNOG" id="ENOG502SNPF">
    <property type="taxonomic scope" value="Eukaryota"/>
</dbReference>
<evidence type="ECO:0000256" key="1">
    <source>
        <dbReference type="ARBA" id="ARBA00023242"/>
    </source>
</evidence>
<dbReference type="STRING" id="1182542.W9YAG9"/>
<feature type="compositionally biased region" description="Basic and acidic residues" evidence="3">
    <location>
        <begin position="10"/>
        <end position="42"/>
    </location>
</feature>
<dbReference type="InterPro" id="IPR003105">
    <property type="entry name" value="SRA_YDG"/>
</dbReference>
<accession>W9YAG9</accession>
<feature type="region of interest" description="Disordered" evidence="3">
    <location>
        <begin position="1"/>
        <end position="60"/>
    </location>
</feature>
<comment type="subcellular location">
    <subcellularLocation>
        <location evidence="2">Nucleus</location>
    </subcellularLocation>
</comment>
<organism evidence="5 6">
    <name type="scientific">Capronia epimyces CBS 606.96</name>
    <dbReference type="NCBI Taxonomy" id="1182542"/>
    <lineage>
        <taxon>Eukaryota</taxon>
        <taxon>Fungi</taxon>
        <taxon>Dikarya</taxon>
        <taxon>Ascomycota</taxon>
        <taxon>Pezizomycotina</taxon>
        <taxon>Eurotiomycetes</taxon>
        <taxon>Chaetothyriomycetidae</taxon>
        <taxon>Chaetothyriales</taxon>
        <taxon>Herpotrichiellaceae</taxon>
        <taxon>Capronia</taxon>
    </lineage>
</organism>
<dbReference type="EMBL" id="AMGY01000002">
    <property type="protein sequence ID" value="EXJ89827.1"/>
    <property type="molecule type" value="Genomic_DNA"/>
</dbReference>
<gene>
    <name evidence="5" type="ORF">A1O3_02894</name>
</gene>
<evidence type="ECO:0000256" key="2">
    <source>
        <dbReference type="PROSITE-ProRule" id="PRU00358"/>
    </source>
</evidence>
<feature type="region of interest" description="Disordered" evidence="3">
    <location>
        <begin position="533"/>
        <end position="554"/>
    </location>
</feature>
<dbReference type="InterPro" id="IPR015947">
    <property type="entry name" value="PUA-like_sf"/>
</dbReference>
<dbReference type="GO" id="GO:0044027">
    <property type="term" value="P:negative regulation of gene expression via chromosomal CpG island methylation"/>
    <property type="evidence" value="ECO:0007669"/>
    <property type="project" value="TreeGrafter"/>
</dbReference>
<dbReference type="GO" id="GO:0061630">
    <property type="term" value="F:ubiquitin protein ligase activity"/>
    <property type="evidence" value="ECO:0007669"/>
    <property type="project" value="TreeGrafter"/>
</dbReference>
<dbReference type="PROSITE" id="PS51015">
    <property type="entry name" value="YDG"/>
    <property type="match status" value="1"/>
</dbReference>
<dbReference type="PANTHER" id="PTHR14140:SF27">
    <property type="entry name" value="OS04G0289800 PROTEIN"/>
    <property type="match status" value="1"/>
</dbReference>
<evidence type="ECO:0000259" key="4">
    <source>
        <dbReference type="PROSITE" id="PS51015"/>
    </source>
</evidence>
<dbReference type="SMART" id="SM00466">
    <property type="entry name" value="SRA"/>
    <property type="match status" value="1"/>
</dbReference>
<name>W9YAG9_9EURO</name>
<proteinExistence type="predicted"/>
<comment type="caution">
    <text evidence="5">The sequence shown here is derived from an EMBL/GenBank/DDBJ whole genome shotgun (WGS) entry which is preliminary data.</text>
</comment>
<protein>
    <recommendedName>
        <fullName evidence="4">YDG domain-containing protein</fullName>
    </recommendedName>
</protein>
<evidence type="ECO:0000313" key="6">
    <source>
        <dbReference type="Proteomes" id="UP000019478"/>
    </source>
</evidence>
<dbReference type="AlphaFoldDB" id="W9YAG9"/>
<sequence>MSSHPLRRSVINEDDGRWATHPDVDKISSEPRDRRSWCEEHASQQVGDNHGEQDELRERERAGSGFTYDLWRKERVERDTRRSWNGIRWARQTQHQALTDTAEGLQTPYSGIKDESDETQSHQSITQIPLFVAQEESAETVEHREEIPCRDGNNLSQSGQEPSDIGLAIRPRQTTIPQGCKCPISLQCEAKDNKLIDCRTLVVEWTKWKKRQEDDSRPKPPIDVPLESEPFATTEEVELIIGLLDAVQHRQRLSMGLRVTFGRIQDWIRRMQCNSVTPSALQETQVVKRLEEFLSEEKTELRRSRDVPQHMVEDLTIIQKKWAFGDLSVLARRGLRQTQQDGHLTANPDWKWARSADYFGHGHLTNGQTWHYRAEMCRDGAHGPPVAGIAGTVRDGARSIVMGLHDTVNNEYYADVDQGDIIWYMGTALKREEDDTEPTNLKEPGDPHYRRQRVTKGSKGQGPTNSTKALITARRTGNPVRVFRSFRLAEIVPLHPDRGFRYDGLYVVTDLKLLEKERQIYRFKLERLTTGQGPIRENLAPPVPESRKRKRTSI</sequence>
<dbReference type="SUPFAM" id="SSF88697">
    <property type="entry name" value="PUA domain-like"/>
    <property type="match status" value="1"/>
</dbReference>
<dbReference type="RefSeq" id="XP_007731224.1">
    <property type="nucleotide sequence ID" value="XM_007733034.1"/>
</dbReference>
<keyword evidence="1 2" id="KW-0539">Nucleus</keyword>
<dbReference type="HOGENOM" id="CLU_030882_0_0_1"/>
<evidence type="ECO:0000313" key="5">
    <source>
        <dbReference type="EMBL" id="EXJ89827.1"/>
    </source>
</evidence>
<keyword evidence="6" id="KW-1185">Reference proteome</keyword>
<feature type="compositionally biased region" description="Basic and acidic residues" evidence="3">
    <location>
        <begin position="49"/>
        <end position="60"/>
    </location>
</feature>